<dbReference type="PRINTS" id="PR00259">
    <property type="entry name" value="TMFOUR"/>
</dbReference>
<reference evidence="8 9" key="1">
    <citation type="journal article" date="2019" name="J. Hered.">
        <title>An Improved Genome Assembly for Drosophila navojoa, the Basal Species in the mojavensis Cluster.</title>
        <authorList>
            <person name="Vanderlinde T."/>
            <person name="Dupim E.G."/>
            <person name="Nazario-Yepiz N.O."/>
            <person name="Carvalho A.B."/>
        </authorList>
    </citation>
    <scope>NUCLEOTIDE SEQUENCE [LARGE SCALE GENOMIC DNA]</scope>
    <source>
        <strain evidence="8">Navoj_Jal97</strain>
        <tissue evidence="8">Whole organism</tissue>
    </source>
</reference>
<feature type="transmembrane region" description="Helical" evidence="7">
    <location>
        <begin position="12"/>
        <end position="34"/>
    </location>
</feature>
<gene>
    <name evidence="8" type="ORF">AWZ03_001742</name>
</gene>
<keyword evidence="6" id="KW-1015">Disulfide bond</keyword>
<keyword evidence="4 7" id="KW-1133">Transmembrane helix</keyword>
<sequence>MASTSGYKVFAYALHILCTLLALVLISFGIYILVSYDTNEVGCWTAYAYIGIGAAAIIIFLWGYLSAWREHVCCTMTFITILCVVIIIQLAVLFVLTKGENTAASNLANSLETTWEEELNSPGAMSLYENWFECCGRGSPQDYIVNERLPPATCFRDHDKSKSENLIHRGCRIEFENYWRHLLSIFNIMGWILVAVELMLSFVSCGLCNSIRNDHRRSYY</sequence>
<proteinExistence type="inferred from homology"/>
<dbReference type="AlphaFoldDB" id="A0A484BTZ1"/>
<accession>A0A484BTZ1</accession>
<evidence type="ECO:0000256" key="3">
    <source>
        <dbReference type="ARBA" id="ARBA00022692"/>
    </source>
</evidence>
<evidence type="ECO:0000256" key="6">
    <source>
        <dbReference type="PIRSR" id="PIRSR002419-1"/>
    </source>
</evidence>
<evidence type="ECO:0000256" key="2">
    <source>
        <dbReference type="ARBA" id="ARBA00006840"/>
    </source>
</evidence>
<keyword evidence="9" id="KW-1185">Reference proteome</keyword>
<dbReference type="Proteomes" id="UP000295192">
    <property type="component" value="Unassembled WGS sequence"/>
</dbReference>
<dbReference type="EMBL" id="LSRL02000007">
    <property type="protein sequence ID" value="TDG51682.1"/>
    <property type="molecule type" value="Genomic_DNA"/>
</dbReference>
<name>A0A484BTZ1_DRONA</name>
<dbReference type="InterPro" id="IPR008952">
    <property type="entry name" value="Tetraspanin_EC2_sf"/>
</dbReference>
<keyword evidence="5 7" id="KW-0472">Membrane</keyword>
<evidence type="ECO:0000313" key="9">
    <source>
        <dbReference type="Proteomes" id="UP000295192"/>
    </source>
</evidence>
<evidence type="ECO:0000256" key="5">
    <source>
        <dbReference type="ARBA" id="ARBA00023136"/>
    </source>
</evidence>
<feature type="transmembrane region" description="Helical" evidence="7">
    <location>
        <begin position="46"/>
        <end position="65"/>
    </location>
</feature>
<feature type="transmembrane region" description="Helical" evidence="7">
    <location>
        <begin position="72"/>
        <end position="96"/>
    </location>
</feature>
<evidence type="ECO:0000256" key="4">
    <source>
        <dbReference type="ARBA" id="ARBA00022989"/>
    </source>
</evidence>
<dbReference type="OMA" id="CRLCNSI"/>
<comment type="subcellular location">
    <subcellularLocation>
        <location evidence="1 7">Membrane</location>
        <topology evidence="1 7">Multi-pass membrane protein</topology>
    </subcellularLocation>
</comment>
<dbReference type="PIRSF" id="PIRSF002419">
    <property type="entry name" value="Tetraspanin"/>
    <property type="match status" value="1"/>
</dbReference>
<feature type="disulfide bond" evidence="6">
    <location>
        <begin position="135"/>
        <end position="154"/>
    </location>
</feature>
<keyword evidence="3 7" id="KW-0812">Transmembrane</keyword>
<evidence type="ECO:0000313" key="8">
    <source>
        <dbReference type="EMBL" id="TDG51682.1"/>
    </source>
</evidence>
<dbReference type="KEGG" id="dnv:108653312"/>
<organism evidence="8 9">
    <name type="scientific">Drosophila navojoa</name>
    <name type="common">Fruit fly</name>
    <dbReference type="NCBI Taxonomy" id="7232"/>
    <lineage>
        <taxon>Eukaryota</taxon>
        <taxon>Metazoa</taxon>
        <taxon>Ecdysozoa</taxon>
        <taxon>Arthropoda</taxon>
        <taxon>Hexapoda</taxon>
        <taxon>Insecta</taxon>
        <taxon>Pterygota</taxon>
        <taxon>Neoptera</taxon>
        <taxon>Endopterygota</taxon>
        <taxon>Diptera</taxon>
        <taxon>Brachycera</taxon>
        <taxon>Muscomorpha</taxon>
        <taxon>Ephydroidea</taxon>
        <taxon>Drosophilidae</taxon>
        <taxon>Drosophila</taxon>
    </lineage>
</organism>
<comment type="caution">
    <text evidence="8">The sequence shown here is derived from an EMBL/GenBank/DDBJ whole genome shotgun (WGS) entry which is preliminary data.</text>
</comment>
<feature type="disulfide bond" evidence="6">
    <location>
        <begin position="134"/>
        <end position="171"/>
    </location>
</feature>
<protein>
    <recommendedName>
        <fullName evidence="7">Tetraspanin</fullName>
    </recommendedName>
</protein>
<dbReference type="OrthoDB" id="10016273at2759"/>
<dbReference type="CDD" id="cd03127">
    <property type="entry name" value="tetraspanin_LEL"/>
    <property type="match status" value="1"/>
</dbReference>
<dbReference type="Pfam" id="PF00335">
    <property type="entry name" value="Tetraspanin"/>
    <property type="match status" value="1"/>
</dbReference>
<dbReference type="PANTHER" id="PTHR19282:SF551">
    <property type="entry name" value="RE08073P-RELATED"/>
    <property type="match status" value="1"/>
</dbReference>
<comment type="similarity">
    <text evidence="2 7">Belongs to the tetraspanin (TM4SF) family.</text>
</comment>
<dbReference type="PANTHER" id="PTHR19282">
    <property type="entry name" value="TETRASPANIN"/>
    <property type="match status" value="1"/>
</dbReference>
<feature type="transmembrane region" description="Helical" evidence="7">
    <location>
        <begin position="188"/>
        <end position="208"/>
    </location>
</feature>
<dbReference type="InterPro" id="IPR018499">
    <property type="entry name" value="Tetraspanin/Peripherin"/>
</dbReference>
<evidence type="ECO:0000256" key="1">
    <source>
        <dbReference type="ARBA" id="ARBA00004141"/>
    </source>
</evidence>
<evidence type="ECO:0000256" key="7">
    <source>
        <dbReference type="RuleBase" id="RU361218"/>
    </source>
</evidence>
<dbReference type="STRING" id="7232.A0A484BTZ1"/>
<dbReference type="SUPFAM" id="SSF48652">
    <property type="entry name" value="Tetraspanin"/>
    <property type="match status" value="1"/>
</dbReference>
<dbReference type="GO" id="GO:0005886">
    <property type="term" value="C:plasma membrane"/>
    <property type="evidence" value="ECO:0007669"/>
    <property type="project" value="TreeGrafter"/>
</dbReference>
<dbReference type="InterPro" id="IPR000301">
    <property type="entry name" value="Tetraspanin_animals"/>
</dbReference>